<sequence>CRRKWSVINTQVRASSSGWRIQVLQNTPPLQMPLGVLCLVGMKTCTHTSHLQSIPTFFGIGIVR</sequence>
<feature type="non-terminal residue" evidence="1">
    <location>
        <position position="1"/>
    </location>
</feature>
<reference evidence="1 2" key="1">
    <citation type="submission" date="2020-02" db="EMBL/GenBank/DDBJ databases">
        <title>A chromosome-scale genome assembly of the black bullhead catfish (Ameiurus melas).</title>
        <authorList>
            <person name="Wen M."/>
            <person name="Zham M."/>
            <person name="Cabau C."/>
            <person name="Klopp C."/>
            <person name="Donnadieu C."/>
            <person name="Roques C."/>
            <person name="Bouchez O."/>
            <person name="Lampietro C."/>
            <person name="Jouanno E."/>
            <person name="Herpin A."/>
            <person name="Louis A."/>
            <person name="Berthelot C."/>
            <person name="Parey E."/>
            <person name="Roest-Crollius H."/>
            <person name="Braasch I."/>
            <person name="Postlethwait J."/>
            <person name="Robinson-Rechavi M."/>
            <person name="Echchiki A."/>
            <person name="Begum T."/>
            <person name="Montfort J."/>
            <person name="Schartl M."/>
            <person name="Bobe J."/>
            <person name="Guiguen Y."/>
        </authorList>
    </citation>
    <scope>NUCLEOTIDE SEQUENCE [LARGE SCALE GENOMIC DNA]</scope>
    <source>
        <strain evidence="1">M_S1</strain>
        <tissue evidence="1">Blood</tissue>
    </source>
</reference>
<comment type="caution">
    <text evidence="1">The sequence shown here is derived from an EMBL/GenBank/DDBJ whole genome shotgun (WGS) entry which is preliminary data.</text>
</comment>
<organism evidence="1 2">
    <name type="scientific">Ameiurus melas</name>
    <name type="common">Black bullhead</name>
    <name type="synonym">Silurus melas</name>
    <dbReference type="NCBI Taxonomy" id="219545"/>
    <lineage>
        <taxon>Eukaryota</taxon>
        <taxon>Metazoa</taxon>
        <taxon>Chordata</taxon>
        <taxon>Craniata</taxon>
        <taxon>Vertebrata</taxon>
        <taxon>Euteleostomi</taxon>
        <taxon>Actinopterygii</taxon>
        <taxon>Neopterygii</taxon>
        <taxon>Teleostei</taxon>
        <taxon>Ostariophysi</taxon>
        <taxon>Siluriformes</taxon>
        <taxon>Ictaluridae</taxon>
        <taxon>Ameiurus</taxon>
    </lineage>
</organism>
<keyword evidence="2" id="KW-1185">Reference proteome</keyword>
<gene>
    <name evidence="1" type="ORF">AMELA_G00225030</name>
</gene>
<proteinExistence type="predicted"/>
<evidence type="ECO:0000313" key="2">
    <source>
        <dbReference type="Proteomes" id="UP000593565"/>
    </source>
</evidence>
<dbReference type="AlphaFoldDB" id="A0A7J5ZZK4"/>
<protein>
    <submittedName>
        <fullName evidence="1">Uncharacterized protein</fullName>
    </submittedName>
</protein>
<dbReference type="Proteomes" id="UP000593565">
    <property type="component" value="Unassembled WGS sequence"/>
</dbReference>
<evidence type="ECO:0000313" key="1">
    <source>
        <dbReference type="EMBL" id="KAF4075970.1"/>
    </source>
</evidence>
<name>A0A7J5ZZK4_AMEME</name>
<accession>A0A7J5ZZK4</accession>
<dbReference type="EMBL" id="JAAGNN010000020">
    <property type="protein sequence ID" value="KAF4075970.1"/>
    <property type="molecule type" value="Genomic_DNA"/>
</dbReference>